<sequence length="73" mass="8001">MNDDDEELLEEVDGMNLGIGNYGLQFPEALMLIPELDDGEVLFDGVEEGIVGDVLEDVVLMQSPFAGENWDAL</sequence>
<dbReference type="HOGENOM" id="CLU_2708120_0_0_1"/>
<evidence type="ECO:0000313" key="1">
    <source>
        <dbReference type="EMBL" id="ERN14766.1"/>
    </source>
</evidence>
<dbReference type="Proteomes" id="UP000017836">
    <property type="component" value="Unassembled WGS sequence"/>
</dbReference>
<name>U5CNN3_AMBTC</name>
<proteinExistence type="predicted"/>
<dbReference type="AlphaFoldDB" id="U5CNN3"/>
<protein>
    <submittedName>
        <fullName evidence="1">Uncharacterized protein</fullName>
    </submittedName>
</protein>
<gene>
    <name evidence="1" type="ORF">AMTR_s00032p00033250</name>
</gene>
<dbReference type="EMBL" id="KI392518">
    <property type="protein sequence ID" value="ERN14766.1"/>
    <property type="molecule type" value="Genomic_DNA"/>
</dbReference>
<dbReference type="Gramene" id="ERN14766">
    <property type="protein sequence ID" value="ERN14766"/>
    <property type="gene ID" value="AMTR_s00032p00033250"/>
</dbReference>
<reference evidence="2" key="1">
    <citation type="journal article" date="2013" name="Science">
        <title>The Amborella genome and the evolution of flowering plants.</title>
        <authorList>
            <consortium name="Amborella Genome Project"/>
        </authorList>
    </citation>
    <scope>NUCLEOTIDE SEQUENCE [LARGE SCALE GENOMIC DNA]</scope>
</reference>
<evidence type="ECO:0000313" key="2">
    <source>
        <dbReference type="Proteomes" id="UP000017836"/>
    </source>
</evidence>
<organism evidence="1 2">
    <name type="scientific">Amborella trichopoda</name>
    <dbReference type="NCBI Taxonomy" id="13333"/>
    <lineage>
        <taxon>Eukaryota</taxon>
        <taxon>Viridiplantae</taxon>
        <taxon>Streptophyta</taxon>
        <taxon>Embryophyta</taxon>
        <taxon>Tracheophyta</taxon>
        <taxon>Spermatophyta</taxon>
        <taxon>Magnoliopsida</taxon>
        <taxon>Amborellales</taxon>
        <taxon>Amborellaceae</taxon>
        <taxon>Amborella</taxon>
    </lineage>
</organism>
<accession>U5CNN3</accession>
<keyword evidence="2" id="KW-1185">Reference proteome</keyword>